<proteinExistence type="predicted"/>
<evidence type="ECO:0000256" key="1">
    <source>
        <dbReference type="SAM" id="Coils"/>
    </source>
</evidence>
<dbReference type="EMBL" id="AP019377">
    <property type="protein sequence ID" value="BBH95142.1"/>
    <property type="molecule type" value="Genomic_DNA"/>
</dbReference>
<evidence type="ECO:0000313" key="2">
    <source>
        <dbReference type="EMBL" id="BBH95142.1"/>
    </source>
</evidence>
<gene>
    <name evidence="2" type="ORF">KTA_33410</name>
</gene>
<dbReference type="AlphaFoldDB" id="A0A455T6C3"/>
<keyword evidence="1" id="KW-0175">Coiled coil</keyword>
<name>A0A455T6C3_9CHLR</name>
<protein>
    <submittedName>
        <fullName evidence="2">Uncharacterized protein</fullName>
    </submittedName>
</protein>
<feature type="coiled-coil region" evidence="1">
    <location>
        <begin position="49"/>
        <end position="83"/>
    </location>
</feature>
<dbReference type="Gene3D" id="1.20.5.340">
    <property type="match status" value="1"/>
</dbReference>
<organism evidence="2">
    <name type="scientific">Thermogemmatispora argillosa</name>
    <dbReference type="NCBI Taxonomy" id="2045280"/>
    <lineage>
        <taxon>Bacteria</taxon>
        <taxon>Bacillati</taxon>
        <taxon>Chloroflexota</taxon>
        <taxon>Ktedonobacteria</taxon>
        <taxon>Thermogemmatisporales</taxon>
        <taxon>Thermogemmatisporaceae</taxon>
        <taxon>Thermogemmatispora</taxon>
    </lineage>
</organism>
<sequence length="103" mass="12123">MSSEERMMEHGSLEQRFGAFEAKVSRQLTDIIGLLQQLVAEVRDQGHRLNAMEIRMHTFEQRMAGFEQRLSALEARLNEQQQSMSLLNTFQRKMMQKMGIEYE</sequence>
<reference evidence="2" key="1">
    <citation type="submission" date="2018-12" db="EMBL/GenBank/DDBJ databases">
        <title>Novel natural products biosynthetic potential of the class Ktedonobacteria.</title>
        <authorList>
            <person name="Zheng Y."/>
            <person name="Saitou A."/>
            <person name="Wang C.M."/>
            <person name="Toyoda A."/>
            <person name="Minakuchi Y."/>
            <person name="Sekiguchi Y."/>
            <person name="Ueda K."/>
            <person name="Takano H."/>
            <person name="Sakai Y."/>
            <person name="Yokota A."/>
            <person name="Yabe S."/>
        </authorList>
    </citation>
    <scope>NUCLEOTIDE SEQUENCE</scope>
    <source>
        <strain evidence="2">A3-2</strain>
    </source>
</reference>
<accession>A0A455T6C3</accession>